<proteinExistence type="inferred from homology"/>
<feature type="domain" description="FH2" evidence="3">
    <location>
        <begin position="1"/>
        <end position="437"/>
    </location>
</feature>
<reference evidence="5" key="1">
    <citation type="submission" date="2016-11" db="UniProtKB">
        <authorList>
            <consortium name="WormBaseParasite"/>
        </authorList>
    </citation>
    <scope>IDENTIFICATION</scope>
</reference>
<protein>
    <submittedName>
        <fullName evidence="5">FH2 domain-containing protein</fullName>
    </submittedName>
</protein>
<dbReference type="PANTHER" id="PTHR45857:SF4">
    <property type="entry name" value="FORMIN-LIKE PROTEIN"/>
    <property type="match status" value="1"/>
</dbReference>
<feature type="compositionally biased region" description="Pro residues" evidence="2">
    <location>
        <begin position="414"/>
        <end position="424"/>
    </location>
</feature>
<dbReference type="WBParaSite" id="Hba_20548">
    <property type="protein sequence ID" value="Hba_20548"/>
    <property type="gene ID" value="Hba_20548"/>
</dbReference>
<dbReference type="GO" id="GO:0005829">
    <property type="term" value="C:cytosol"/>
    <property type="evidence" value="ECO:0007669"/>
    <property type="project" value="TreeGrafter"/>
</dbReference>
<dbReference type="GO" id="GO:0016477">
    <property type="term" value="P:cell migration"/>
    <property type="evidence" value="ECO:0007669"/>
    <property type="project" value="TreeGrafter"/>
</dbReference>
<evidence type="ECO:0000256" key="2">
    <source>
        <dbReference type="SAM" id="MobiDB-lite"/>
    </source>
</evidence>
<keyword evidence="4" id="KW-1185">Reference proteome</keyword>
<accession>A0A1I7XS30</accession>
<dbReference type="SUPFAM" id="SSF101447">
    <property type="entry name" value="Formin homology 2 domain (FH2 domain)"/>
    <property type="match status" value="1"/>
</dbReference>
<comment type="similarity">
    <text evidence="1">Belongs to the formin homology family.</text>
</comment>
<dbReference type="InterPro" id="IPR043592">
    <property type="entry name" value="FMNL_animal"/>
</dbReference>
<dbReference type="InterPro" id="IPR042201">
    <property type="entry name" value="FH2_Formin_sf"/>
</dbReference>
<dbReference type="GO" id="GO:0008360">
    <property type="term" value="P:regulation of cell shape"/>
    <property type="evidence" value="ECO:0007669"/>
    <property type="project" value="TreeGrafter"/>
</dbReference>
<dbReference type="InterPro" id="IPR015425">
    <property type="entry name" value="FH2_Formin"/>
</dbReference>
<organism evidence="4 5">
    <name type="scientific">Heterorhabditis bacteriophora</name>
    <name type="common">Entomopathogenic nematode worm</name>
    <dbReference type="NCBI Taxonomy" id="37862"/>
    <lineage>
        <taxon>Eukaryota</taxon>
        <taxon>Metazoa</taxon>
        <taxon>Ecdysozoa</taxon>
        <taxon>Nematoda</taxon>
        <taxon>Chromadorea</taxon>
        <taxon>Rhabditida</taxon>
        <taxon>Rhabditina</taxon>
        <taxon>Rhabditomorpha</taxon>
        <taxon>Strongyloidea</taxon>
        <taxon>Heterorhabditidae</taxon>
        <taxon>Heterorhabditis</taxon>
    </lineage>
</organism>
<feature type="region of interest" description="Disordered" evidence="2">
    <location>
        <begin position="39"/>
        <end position="73"/>
    </location>
</feature>
<dbReference type="GO" id="GO:0030866">
    <property type="term" value="P:cortical actin cytoskeleton organization"/>
    <property type="evidence" value="ECO:0007669"/>
    <property type="project" value="TreeGrafter"/>
</dbReference>
<evidence type="ECO:0000256" key="1">
    <source>
        <dbReference type="ARBA" id="ARBA00023449"/>
    </source>
</evidence>
<dbReference type="PROSITE" id="PS51444">
    <property type="entry name" value="FH2"/>
    <property type="match status" value="1"/>
</dbReference>
<dbReference type="AlphaFoldDB" id="A0A1I7XS30"/>
<sequence>MKPNQAKNTVFEDLNDEKIIEKLDFTKLEEMFKLSTADSGTQDGLVGRNEGGLSIGQHSPGSTGSGAAGTTKKNTLLDTKRLQNVAITRRKLAMDPRAIMAAVHQLDLNSLSADKVDILSRILPTDEERKIYAERGDEGLSDEDRFMAALCEIERLEHKLSVMKVMSDFDESAALLEPQFTHVTAASKCAREASHFHRVLEVILAFGNYMNSGRKGSVYGFKLSSLDSVRLPLIINILHSAYYHGICSVQWDSVLSDMKELESGFEMARKERMLKGSDCPPSLDKFLLEKEERMNQLREHARLAATFECCVEFYGESPRTTPPNIFFSKLAQFVANFNRCKQENDSRIATEKQHNGMMQELAEKIGGNKRQRPKIDCQQMGHGDFEKIMSGLKQTYVTGAIPTPPRRKVSASPSPVPRTGPPVAPKTRVVAVDRDRQ</sequence>
<name>A0A1I7XS30_HETBA</name>
<dbReference type="GO" id="GO:0051015">
    <property type="term" value="F:actin filament binding"/>
    <property type="evidence" value="ECO:0007669"/>
    <property type="project" value="TreeGrafter"/>
</dbReference>
<dbReference type="Gene3D" id="1.20.58.2220">
    <property type="entry name" value="Formin, FH2 domain"/>
    <property type="match status" value="2"/>
</dbReference>
<evidence type="ECO:0000259" key="3">
    <source>
        <dbReference type="PROSITE" id="PS51444"/>
    </source>
</evidence>
<evidence type="ECO:0000313" key="5">
    <source>
        <dbReference type="WBParaSite" id="Hba_20548"/>
    </source>
</evidence>
<evidence type="ECO:0000313" key="4">
    <source>
        <dbReference type="Proteomes" id="UP000095283"/>
    </source>
</evidence>
<dbReference type="PANTHER" id="PTHR45857">
    <property type="entry name" value="FORMIN-LIKE PROTEIN"/>
    <property type="match status" value="1"/>
</dbReference>
<feature type="region of interest" description="Disordered" evidence="2">
    <location>
        <begin position="398"/>
        <end position="437"/>
    </location>
</feature>
<dbReference type="Pfam" id="PF02181">
    <property type="entry name" value="FH2"/>
    <property type="match status" value="2"/>
</dbReference>
<dbReference type="Proteomes" id="UP000095283">
    <property type="component" value="Unplaced"/>
</dbReference>
<dbReference type="SMART" id="SM00498">
    <property type="entry name" value="FH2"/>
    <property type="match status" value="1"/>
</dbReference>